<dbReference type="GO" id="GO:0005525">
    <property type="term" value="F:GTP binding"/>
    <property type="evidence" value="ECO:0007669"/>
    <property type="project" value="UniProtKB-KW"/>
</dbReference>
<keyword evidence="3" id="KW-0342">GTP-binding</keyword>
<dbReference type="Gene3D" id="3.40.50.300">
    <property type="entry name" value="P-loop containing nucleotide triphosphate hydrolases"/>
    <property type="match status" value="1"/>
</dbReference>
<proteinExistence type="inferred from homology"/>
<keyword evidence="7" id="KW-1185">Reference proteome</keyword>
<keyword evidence="2" id="KW-0547">Nucleotide-binding</keyword>
<dbReference type="EnsemblMetazoa" id="G17139.2">
    <property type="protein sequence ID" value="G17139.2:cds"/>
    <property type="gene ID" value="G17139"/>
</dbReference>
<evidence type="ECO:0000313" key="7">
    <source>
        <dbReference type="Proteomes" id="UP000005408"/>
    </source>
</evidence>
<evidence type="ECO:0000256" key="3">
    <source>
        <dbReference type="ARBA" id="ARBA00023134"/>
    </source>
</evidence>
<dbReference type="PANTHER" id="PTHR10903:SF184">
    <property type="entry name" value="GTP-BINDING PROTEIN A"/>
    <property type="match status" value="1"/>
</dbReference>
<dbReference type="Pfam" id="PF04548">
    <property type="entry name" value="AIG1"/>
    <property type="match status" value="1"/>
</dbReference>
<protein>
    <recommendedName>
        <fullName evidence="5">AIG1-type G domain-containing protein</fullName>
    </recommendedName>
</protein>
<dbReference type="PANTHER" id="PTHR10903">
    <property type="entry name" value="GTPASE, IMAP FAMILY MEMBER-RELATED"/>
    <property type="match status" value="1"/>
</dbReference>
<reference evidence="6" key="1">
    <citation type="submission" date="2022-08" db="UniProtKB">
        <authorList>
            <consortium name="EnsemblMetazoa"/>
        </authorList>
    </citation>
    <scope>IDENTIFICATION</scope>
    <source>
        <strain evidence="6">05x7-T-G4-1.051#20</strain>
    </source>
</reference>
<dbReference type="SUPFAM" id="SSF52540">
    <property type="entry name" value="P-loop containing nucleoside triphosphate hydrolases"/>
    <property type="match status" value="1"/>
</dbReference>
<evidence type="ECO:0000256" key="4">
    <source>
        <dbReference type="SAM" id="SignalP"/>
    </source>
</evidence>
<feature type="signal peptide" evidence="4">
    <location>
        <begin position="1"/>
        <end position="20"/>
    </location>
</feature>
<evidence type="ECO:0000256" key="2">
    <source>
        <dbReference type="ARBA" id="ARBA00022741"/>
    </source>
</evidence>
<sequence>MNHHKITIVLLLCVIPKVFCSCEEPYDELLEIRMLLIGKTGAGKSSAGNTILGNKVFSTSPASISHTDDVQYGVVDRFGRRLVVVDTPGIFDTGKDSNETFPKIEEVSSAISFDYPGLFAFLLVIKIGLLTAEEEENVPFSLADMATK</sequence>
<dbReference type="Proteomes" id="UP000005408">
    <property type="component" value="Unassembled WGS sequence"/>
</dbReference>
<feature type="domain" description="AIG1-type G" evidence="5">
    <location>
        <begin position="29"/>
        <end position="148"/>
    </location>
</feature>
<organism evidence="6 7">
    <name type="scientific">Magallana gigas</name>
    <name type="common">Pacific oyster</name>
    <name type="synonym">Crassostrea gigas</name>
    <dbReference type="NCBI Taxonomy" id="29159"/>
    <lineage>
        <taxon>Eukaryota</taxon>
        <taxon>Metazoa</taxon>
        <taxon>Spiralia</taxon>
        <taxon>Lophotrochozoa</taxon>
        <taxon>Mollusca</taxon>
        <taxon>Bivalvia</taxon>
        <taxon>Autobranchia</taxon>
        <taxon>Pteriomorphia</taxon>
        <taxon>Ostreida</taxon>
        <taxon>Ostreoidea</taxon>
        <taxon>Ostreidae</taxon>
        <taxon>Magallana</taxon>
    </lineage>
</organism>
<dbReference type="InterPro" id="IPR045058">
    <property type="entry name" value="GIMA/IAN/Toc"/>
</dbReference>
<feature type="chain" id="PRO_5036457300" description="AIG1-type G domain-containing protein" evidence="4">
    <location>
        <begin position="21"/>
        <end position="148"/>
    </location>
</feature>
<dbReference type="PROSITE" id="PS51720">
    <property type="entry name" value="G_AIG1"/>
    <property type="match status" value="1"/>
</dbReference>
<dbReference type="AlphaFoldDB" id="A0A8W8J867"/>
<name>A0A8W8J867_MAGGI</name>
<accession>A0A8W8J867</accession>
<keyword evidence="4" id="KW-0732">Signal</keyword>
<evidence type="ECO:0000256" key="1">
    <source>
        <dbReference type="ARBA" id="ARBA00008535"/>
    </source>
</evidence>
<dbReference type="InterPro" id="IPR006703">
    <property type="entry name" value="G_AIG1"/>
</dbReference>
<evidence type="ECO:0000313" key="6">
    <source>
        <dbReference type="EnsemblMetazoa" id="G17139.2:cds"/>
    </source>
</evidence>
<comment type="similarity">
    <text evidence="1">Belongs to the TRAFAC class TrmE-Era-EngA-EngB-Septin-like GTPase superfamily. AIG1/Toc34/Toc159-like paraseptin GTPase family. IAN subfamily.</text>
</comment>
<evidence type="ECO:0000259" key="5">
    <source>
        <dbReference type="PROSITE" id="PS51720"/>
    </source>
</evidence>
<dbReference type="InterPro" id="IPR027417">
    <property type="entry name" value="P-loop_NTPase"/>
</dbReference>